<dbReference type="PANTHER" id="PTHR21634:SF9">
    <property type="entry name" value="RE13835P"/>
    <property type="match status" value="1"/>
</dbReference>
<dbReference type="RefSeq" id="XP_003653143.1">
    <property type="nucleotide sequence ID" value="XM_003653095.1"/>
</dbReference>
<dbReference type="OrthoDB" id="5428015at2759"/>
<keyword evidence="4" id="KW-1185">Reference proteome</keyword>
<reference evidence="3 4" key="1">
    <citation type="journal article" date="2011" name="Nat. Biotechnol.">
        <title>Comparative genomic analysis of the thermophilic biomass-degrading fungi Myceliophthora thermophila and Thielavia terrestris.</title>
        <authorList>
            <person name="Berka R.M."/>
            <person name="Grigoriev I.V."/>
            <person name="Otillar R."/>
            <person name="Salamov A."/>
            <person name="Grimwood J."/>
            <person name="Reid I."/>
            <person name="Ishmael N."/>
            <person name="John T."/>
            <person name="Darmond C."/>
            <person name="Moisan M.-C."/>
            <person name="Henrissat B."/>
            <person name="Coutinho P.M."/>
            <person name="Lombard V."/>
            <person name="Natvig D.O."/>
            <person name="Lindquist E."/>
            <person name="Schmutz J."/>
            <person name="Lucas S."/>
            <person name="Harris P."/>
            <person name="Powlowski J."/>
            <person name="Bellemare A."/>
            <person name="Taylor D."/>
            <person name="Butler G."/>
            <person name="de Vries R.P."/>
            <person name="Allijn I.E."/>
            <person name="van den Brink J."/>
            <person name="Ushinsky S."/>
            <person name="Storms R."/>
            <person name="Powell A.J."/>
            <person name="Paulsen I.T."/>
            <person name="Elbourne L.D.H."/>
            <person name="Baker S.E."/>
            <person name="Magnuson J."/>
            <person name="LaBoissiere S."/>
            <person name="Clutterbuck A.J."/>
            <person name="Martinez D."/>
            <person name="Wogulis M."/>
            <person name="de Leon A.L."/>
            <person name="Rey M.W."/>
            <person name="Tsang A."/>
        </authorList>
    </citation>
    <scope>NUCLEOTIDE SEQUENCE [LARGE SCALE GENOMIC DNA]</scope>
    <source>
        <strain evidence="4">ATCC 38088 / NRRL 8126</strain>
    </source>
</reference>
<accession>G2R3J7</accession>
<dbReference type="Pfam" id="PF14636">
    <property type="entry name" value="FNIP_N"/>
    <property type="match status" value="1"/>
</dbReference>
<evidence type="ECO:0000313" key="4">
    <source>
        <dbReference type="Proteomes" id="UP000008181"/>
    </source>
</evidence>
<feature type="region of interest" description="Disordered" evidence="1">
    <location>
        <begin position="92"/>
        <end position="126"/>
    </location>
</feature>
<feature type="region of interest" description="Disordered" evidence="1">
    <location>
        <begin position="432"/>
        <end position="484"/>
    </location>
</feature>
<dbReference type="KEGG" id="ttt:THITE_161226"/>
<dbReference type="EMBL" id="CP003010">
    <property type="protein sequence ID" value="AEO66807.1"/>
    <property type="molecule type" value="Genomic_DNA"/>
</dbReference>
<feature type="compositionally biased region" description="Low complexity" evidence="1">
    <location>
        <begin position="1337"/>
        <end position="1350"/>
    </location>
</feature>
<feature type="compositionally biased region" description="Low complexity" evidence="1">
    <location>
        <begin position="1273"/>
        <end position="1297"/>
    </location>
</feature>
<feature type="domain" description="Folliculin-interacting protein N-terminal" evidence="2">
    <location>
        <begin position="294"/>
        <end position="435"/>
    </location>
</feature>
<feature type="compositionally biased region" description="Polar residues" evidence="1">
    <location>
        <begin position="515"/>
        <end position="525"/>
    </location>
</feature>
<organism evidence="3 4">
    <name type="scientific">Thermothielavioides terrestris (strain ATCC 38088 / NRRL 8126)</name>
    <name type="common">Thielavia terrestris</name>
    <dbReference type="NCBI Taxonomy" id="578455"/>
    <lineage>
        <taxon>Eukaryota</taxon>
        <taxon>Fungi</taxon>
        <taxon>Dikarya</taxon>
        <taxon>Ascomycota</taxon>
        <taxon>Pezizomycotina</taxon>
        <taxon>Sordariomycetes</taxon>
        <taxon>Sordariomycetidae</taxon>
        <taxon>Sordariales</taxon>
        <taxon>Chaetomiaceae</taxon>
        <taxon>Thermothielavioides</taxon>
        <taxon>Thermothielavioides terrestris</taxon>
    </lineage>
</organism>
<proteinExistence type="predicted"/>
<dbReference type="Proteomes" id="UP000008181">
    <property type="component" value="Chromosome 2"/>
</dbReference>
<evidence type="ECO:0000256" key="1">
    <source>
        <dbReference type="SAM" id="MobiDB-lite"/>
    </source>
</evidence>
<feature type="compositionally biased region" description="Low complexity" evidence="1">
    <location>
        <begin position="1042"/>
        <end position="1060"/>
    </location>
</feature>
<dbReference type="HOGENOM" id="CLU_007239_0_0_1"/>
<name>G2R3J7_THETT</name>
<feature type="compositionally biased region" description="Low complexity" evidence="1">
    <location>
        <begin position="559"/>
        <end position="569"/>
    </location>
</feature>
<feature type="region of interest" description="Disordered" evidence="1">
    <location>
        <begin position="1431"/>
        <end position="1476"/>
    </location>
</feature>
<protein>
    <recommendedName>
        <fullName evidence="2">Folliculin-interacting protein N-terminal domain-containing protein</fullName>
    </recommendedName>
</protein>
<feature type="compositionally biased region" description="Low complexity" evidence="1">
    <location>
        <begin position="1380"/>
        <end position="1392"/>
    </location>
</feature>
<dbReference type="eggNOG" id="ENOG502QUW1">
    <property type="taxonomic scope" value="Eukaryota"/>
</dbReference>
<dbReference type="PANTHER" id="PTHR21634">
    <property type="entry name" value="RE13835P"/>
    <property type="match status" value="1"/>
</dbReference>
<feature type="compositionally biased region" description="Polar residues" evidence="1">
    <location>
        <begin position="930"/>
        <end position="952"/>
    </location>
</feature>
<dbReference type="GO" id="GO:0042030">
    <property type="term" value="F:ATPase inhibitor activity"/>
    <property type="evidence" value="ECO:0007669"/>
    <property type="project" value="TreeGrafter"/>
</dbReference>
<feature type="compositionally biased region" description="Basic and acidic residues" evidence="1">
    <location>
        <begin position="1443"/>
        <end position="1455"/>
    </location>
</feature>
<feature type="compositionally biased region" description="Basic residues" evidence="1">
    <location>
        <begin position="532"/>
        <end position="541"/>
    </location>
</feature>
<feature type="compositionally biased region" description="Basic and acidic residues" evidence="1">
    <location>
        <begin position="905"/>
        <end position="914"/>
    </location>
</feature>
<feature type="compositionally biased region" description="Pro residues" evidence="1">
    <location>
        <begin position="1073"/>
        <end position="1087"/>
    </location>
</feature>
<feature type="region of interest" description="Disordered" evidence="1">
    <location>
        <begin position="1100"/>
        <end position="1119"/>
    </location>
</feature>
<evidence type="ECO:0000313" key="3">
    <source>
        <dbReference type="EMBL" id="AEO66807.1"/>
    </source>
</evidence>
<gene>
    <name evidence="3" type="ORF">THITE_161226</name>
</gene>
<feature type="region of interest" description="Disordered" evidence="1">
    <location>
        <begin position="1268"/>
        <end position="1304"/>
    </location>
</feature>
<dbReference type="GeneID" id="11518000"/>
<feature type="compositionally biased region" description="Basic and acidic residues" evidence="1">
    <location>
        <begin position="115"/>
        <end position="126"/>
    </location>
</feature>
<dbReference type="GO" id="GO:0051087">
    <property type="term" value="F:protein-folding chaperone binding"/>
    <property type="evidence" value="ECO:0007669"/>
    <property type="project" value="TreeGrafter"/>
</dbReference>
<feature type="compositionally biased region" description="Basic and acidic residues" evidence="1">
    <location>
        <begin position="976"/>
        <end position="986"/>
    </location>
</feature>
<dbReference type="STRING" id="578455.G2R3J7"/>
<evidence type="ECO:0000259" key="2">
    <source>
        <dbReference type="Pfam" id="PF14636"/>
    </source>
</evidence>
<sequence length="1476" mass="159102">MPSVAAFHARSLPAEGPARIKRGSAVSQILPYVDNCLHASDRMIALPGGHSQPVITELAFHLPARTESEICLTMRKVGVLVPACLEPMILRVDNQAPPQPPTRPKGLPVSQRNQESLDPRSYLDDSAGRWKHASGCLLHSVENESEGKRRGSASGNSRERYCSMTKCASRKALALALALARCLAQPSRLALTRLRVLSLLPVERLEMLGKLFNLGAASGSGAMPAPQASAQRPFPLESVQEDIHTRHLLFPDPQDLYENRANQLYPLSSGATTPTGSLTAAFDYNADTELDVRDVRIIIMQDALSSVAASLLYDSQPPPHVPSASIDRPSATAGSYSVQEPRRAPISPRKPSVSYSQRPVVIQPGSPKLRQGAFDRRPSVHSRSQGLVESESQRAWREYREELATFSSCIFGNSELMGYKGTSTKVHVVPSDVRQSETASGLGDGRGSLGRSTMRASRLSQSFSSENPPPFPAPPSAGGASRTHDRKKVLITRLFPVNLPLDGGDVPPLHGAISEENTGYPSAQSVEEDKTQKKKFQPRQKRTPMYAVALIITLPPSPAHSTPATSRSAFKGPSSYAEQDSFPSSFSSARRSGWTLVGQGGYGGADALEPSYGSDMEDQIDAITQHWDIIMRTLSHLQSVVATTLFTMLRQADLASPDPLPALSLQLARSSTASGRRGDDAQPLKTPKTNAKHITLLPNCLLENRTIGSEIDAAKTRIVAGIRASRVTTGQNRWPIWREEARWVAKWAGGKEQAFFFFNLLTGFLATHTDWLQALSPPSYRRRHLLQQQQKGRSEEDTLLPARTVLLSDNKIAARRLVFLLSAFLPASQQLPTLRAHRPSTPASLGALSQSPPSFVVPILKEESLRRKINRRTGSRMPSHSRNLSLQTHSARAGAVPPPLAHLSMEARHERRASDAASIRTSHLPIRGSDPNTRKSSAATTATITPETSIPHFSTVHRPEIFSQGRPGSSNSVAADDLKRLTRDESPGSQSSATGERRQSSRWSVISGLWSARRRGSASNPPAPNEGQGGGPPGSPAKARKPSLTASPKLASAAATAESSAGDRQSGDARGNPAPPSPKDLPPPPPGASADPLGLSEQAEVVPKTQRTPDPSGAFESSVKTSINIDDGVIDVDVPLPDFITSFESAVSSPSSSGYLSASGFGTGLDAFEHSFRFAADGDVPLNVAGWLQYYHPDFVLQALPAQDGVLEQIKASMRAEPTPPLLAGAQSEEDSRERWVDVTSAIVADTTTFTITRIRYRRLVKVKQSGAATRNSHLAPTTPSSSHTHSTAPPATQAADPPSPTEVQLQEEFIEEPIVVFDDVLIDAVERVIAAAGTDTTVSKVSSTSSSRSTSKRREREGHAPTERRDSLPATSDARTCPSQGQSQAQGQAQRQRPHHELAVTAGPQEVPRSQCKTVLLSALEDIIQDVIAEREELQQQPEGPSAHRTDARDRESPLRQAVRGWIESVDSGDGNGSV</sequence>
<feature type="region of interest" description="Disordered" evidence="1">
    <location>
        <begin position="557"/>
        <end position="587"/>
    </location>
</feature>
<dbReference type="InterPro" id="IPR028084">
    <property type="entry name" value="FNIP_N_dom"/>
</dbReference>
<feature type="region of interest" description="Disordered" evidence="1">
    <location>
        <begin position="871"/>
        <end position="1093"/>
    </location>
</feature>
<feature type="compositionally biased region" description="Polar residues" evidence="1">
    <location>
        <begin position="876"/>
        <end position="890"/>
    </location>
</feature>
<feature type="compositionally biased region" description="Basic and acidic residues" evidence="1">
    <location>
        <begin position="1353"/>
        <end position="1368"/>
    </location>
</feature>
<dbReference type="GO" id="GO:0005737">
    <property type="term" value="C:cytoplasm"/>
    <property type="evidence" value="ECO:0007669"/>
    <property type="project" value="TreeGrafter"/>
</dbReference>
<feature type="region of interest" description="Disordered" evidence="1">
    <location>
        <begin position="317"/>
        <end position="386"/>
    </location>
</feature>
<feature type="region of interest" description="Disordered" evidence="1">
    <location>
        <begin position="1337"/>
        <end position="1408"/>
    </location>
</feature>
<feature type="compositionally biased region" description="Polar residues" evidence="1">
    <location>
        <begin position="1370"/>
        <end position="1379"/>
    </location>
</feature>
<feature type="region of interest" description="Disordered" evidence="1">
    <location>
        <begin position="506"/>
        <end position="541"/>
    </location>
</feature>